<reference evidence="1 2" key="1">
    <citation type="journal article" date="2018" name="Nat. Genet.">
        <title>The Rosa genome provides new insights in the design of modern roses.</title>
        <authorList>
            <person name="Bendahmane M."/>
        </authorList>
    </citation>
    <scope>NUCLEOTIDE SEQUENCE [LARGE SCALE GENOMIC DNA]</scope>
    <source>
        <strain evidence="2">cv. Old Blush</strain>
    </source>
</reference>
<comment type="caution">
    <text evidence="1">The sequence shown here is derived from an EMBL/GenBank/DDBJ whole genome shotgun (WGS) entry which is preliminary data.</text>
</comment>
<accession>A0A2P6PT88</accession>
<name>A0A2P6PT88_ROSCH</name>
<evidence type="ECO:0000313" key="2">
    <source>
        <dbReference type="Proteomes" id="UP000238479"/>
    </source>
</evidence>
<evidence type="ECO:0000313" key="1">
    <source>
        <dbReference type="EMBL" id="PRQ25142.1"/>
    </source>
</evidence>
<dbReference type="EMBL" id="PDCK01000044">
    <property type="protein sequence ID" value="PRQ25142.1"/>
    <property type="molecule type" value="Genomic_DNA"/>
</dbReference>
<dbReference type="AlphaFoldDB" id="A0A2P6PT88"/>
<proteinExistence type="predicted"/>
<sequence>MHNLERIALLHNGLQFMERLKLWLFVIEKHHSSLCSHILRFMERLKLPLAEKHCSCLCSHIFFNVM</sequence>
<protein>
    <submittedName>
        <fullName evidence="1">Uncharacterized protein</fullName>
    </submittedName>
</protein>
<gene>
    <name evidence="1" type="ORF">RchiOBHm_Chr6g0280391</name>
</gene>
<organism evidence="1 2">
    <name type="scientific">Rosa chinensis</name>
    <name type="common">China rose</name>
    <dbReference type="NCBI Taxonomy" id="74649"/>
    <lineage>
        <taxon>Eukaryota</taxon>
        <taxon>Viridiplantae</taxon>
        <taxon>Streptophyta</taxon>
        <taxon>Embryophyta</taxon>
        <taxon>Tracheophyta</taxon>
        <taxon>Spermatophyta</taxon>
        <taxon>Magnoliopsida</taxon>
        <taxon>eudicotyledons</taxon>
        <taxon>Gunneridae</taxon>
        <taxon>Pentapetalae</taxon>
        <taxon>rosids</taxon>
        <taxon>fabids</taxon>
        <taxon>Rosales</taxon>
        <taxon>Rosaceae</taxon>
        <taxon>Rosoideae</taxon>
        <taxon>Rosoideae incertae sedis</taxon>
        <taxon>Rosa</taxon>
    </lineage>
</organism>
<dbReference type="Gramene" id="PRQ25142">
    <property type="protein sequence ID" value="PRQ25142"/>
    <property type="gene ID" value="RchiOBHm_Chr6g0280391"/>
</dbReference>
<dbReference type="Proteomes" id="UP000238479">
    <property type="component" value="Chromosome 6"/>
</dbReference>
<keyword evidence="2" id="KW-1185">Reference proteome</keyword>